<evidence type="ECO:0000256" key="1">
    <source>
        <dbReference type="SAM" id="SignalP"/>
    </source>
</evidence>
<protein>
    <submittedName>
        <fullName evidence="2">Uncharacterized protein</fullName>
    </submittedName>
</protein>
<dbReference type="AlphaFoldDB" id="A0A6A4HWL0"/>
<dbReference type="Proteomes" id="UP000799118">
    <property type="component" value="Unassembled WGS sequence"/>
</dbReference>
<feature type="chain" id="PRO_5025546525" evidence="1">
    <location>
        <begin position="23"/>
        <end position="126"/>
    </location>
</feature>
<feature type="signal peptide" evidence="1">
    <location>
        <begin position="1"/>
        <end position="22"/>
    </location>
</feature>
<accession>A0A6A4HWL0</accession>
<sequence length="126" mass="13227">MKFTGTFVSIVSMLVMAGNVQAKSEGVAYGNNGCTGANSGTLNFGNAFCTPIGSGWDSIEFFTGMRSLLSYNEYFVDKPPDGATECFNVFSSSDCSTGFIEVFKTPGSGCFGGLAGKVNSIQKKDC</sequence>
<organism evidence="2 3">
    <name type="scientific">Gymnopus androsaceus JB14</name>
    <dbReference type="NCBI Taxonomy" id="1447944"/>
    <lineage>
        <taxon>Eukaryota</taxon>
        <taxon>Fungi</taxon>
        <taxon>Dikarya</taxon>
        <taxon>Basidiomycota</taxon>
        <taxon>Agaricomycotina</taxon>
        <taxon>Agaricomycetes</taxon>
        <taxon>Agaricomycetidae</taxon>
        <taxon>Agaricales</taxon>
        <taxon>Marasmiineae</taxon>
        <taxon>Omphalotaceae</taxon>
        <taxon>Gymnopus</taxon>
    </lineage>
</organism>
<keyword evidence="1" id="KW-0732">Signal</keyword>
<dbReference type="OrthoDB" id="2989507at2759"/>
<name>A0A6A4HWL0_9AGAR</name>
<proteinExistence type="predicted"/>
<gene>
    <name evidence="2" type="ORF">BT96DRAFT_938006</name>
</gene>
<evidence type="ECO:0000313" key="2">
    <source>
        <dbReference type="EMBL" id="KAE9401307.1"/>
    </source>
</evidence>
<evidence type="ECO:0000313" key="3">
    <source>
        <dbReference type="Proteomes" id="UP000799118"/>
    </source>
</evidence>
<reference evidence="2" key="1">
    <citation type="journal article" date="2019" name="Environ. Microbiol.">
        <title>Fungal ecological strategies reflected in gene transcription - a case study of two litter decomposers.</title>
        <authorList>
            <person name="Barbi F."/>
            <person name="Kohler A."/>
            <person name="Barry K."/>
            <person name="Baskaran P."/>
            <person name="Daum C."/>
            <person name="Fauchery L."/>
            <person name="Ihrmark K."/>
            <person name="Kuo A."/>
            <person name="LaButti K."/>
            <person name="Lipzen A."/>
            <person name="Morin E."/>
            <person name="Grigoriev I.V."/>
            <person name="Henrissat B."/>
            <person name="Lindahl B."/>
            <person name="Martin F."/>
        </authorList>
    </citation>
    <scope>NUCLEOTIDE SEQUENCE</scope>
    <source>
        <strain evidence="2">JB14</strain>
    </source>
</reference>
<keyword evidence="3" id="KW-1185">Reference proteome</keyword>
<dbReference type="EMBL" id="ML769447">
    <property type="protein sequence ID" value="KAE9401307.1"/>
    <property type="molecule type" value="Genomic_DNA"/>
</dbReference>